<dbReference type="PROSITE" id="PS01042">
    <property type="entry name" value="HOMOSER_DHGENASE"/>
    <property type="match status" value="1"/>
</dbReference>
<evidence type="ECO:0000256" key="27">
    <source>
        <dbReference type="ARBA" id="ARBA00049031"/>
    </source>
</evidence>
<keyword evidence="19" id="KW-0520">NAD</keyword>
<evidence type="ECO:0000256" key="25">
    <source>
        <dbReference type="ARBA" id="ARBA00048561"/>
    </source>
</evidence>
<dbReference type="GO" id="GO:0046872">
    <property type="term" value="F:metal ion binding"/>
    <property type="evidence" value="ECO:0007669"/>
    <property type="project" value="UniProtKB-KW"/>
</dbReference>
<comment type="similarity">
    <text evidence="7">In the C-terminal section; belongs to the homoserine dehydrogenase family.</text>
</comment>
<dbReference type="PROSITE" id="PS51671">
    <property type="entry name" value="ACT"/>
    <property type="match status" value="1"/>
</dbReference>
<dbReference type="PROSITE" id="PS00324">
    <property type="entry name" value="ASPARTOKINASE"/>
    <property type="match status" value="1"/>
</dbReference>
<evidence type="ECO:0000256" key="19">
    <source>
        <dbReference type="ARBA" id="ARBA00023027"/>
    </source>
</evidence>
<gene>
    <name evidence="29" type="ORF">D0433_06770</name>
</gene>
<dbReference type="SUPFAM" id="SSF53633">
    <property type="entry name" value="Carbamate kinase-like"/>
    <property type="match status" value="1"/>
</dbReference>
<dbReference type="InterPro" id="IPR019811">
    <property type="entry name" value="HDH_CS"/>
</dbReference>
<dbReference type="Proteomes" id="UP000266389">
    <property type="component" value="Unassembled WGS sequence"/>
</dbReference>
<dbReference type="AlphaFoldDB" id="A0A395M064"/>
<evidence type="ECO:0000256" key="23">
    <source>
        <dbReference type="ARBA" id="ARBA00023268"/>
    </source>
</evidence>
<dbReference type="FunFam" id="3.30.360.10:FF:000006">
    <property type="entry name" value="Bifunctional aspartokinase/homoserine dehydrogenase"/>
    <property type="match status" value="1"/>
</dbReference>
<dbReference type="Pfam" id="PF00742">
    <property type="entry name" value="Homoserine_dh"/>
    <property type="match status" value="1"/>
</dbReference>
<comment type="pathway">
    <text evidence="2">Amino-acid biosynthesis; L-lysine biosynthesis via DAP pathway; (S)-tetrahydrodipicolinate from L-aspartate: step 1/4.</text>
</comment>
<evidence type="ECO:0000256" key="5">
    <source>
        <dbReference type="ARBA" id="ARBA00005062"/>
    </source>
</evidence>
<evidence type="ECO:0000256" key="18">
    <source>
        <dbReference type="ARBA" id="ARBA00023002"/>
    </source>
</evidence>
<dbReference type="InterPro" id="IPR045865">
    <property type="entry name" value="ACT-like_dom_sf"/>
</dbReference>
<dbReference type="EC" id="2.7.2.4" evidence="29"/>
<comment type="similarity">
    <text evidence="8">In the N-terminal section; belongs to the aspartokinase family.</text>
</comment>
<dbReference type="PANTHER" id="PTHR43070:SF5">
    <property type="entry name" value="HOMOSERINE DEHYDROGENASE"/>
    <property type="match status" value="1"/>
</dbReference>
<dbReference type="GO" id="GO:0009090">
    <property type="term" value="P:homoserine biosynthetic process"/>
    <property type="evidence" value="ECO:0007669"/>
    <property type="project" value="UniProtKB-ARBA"/>
</dbReference>
<evidence type="ECO:0000256" key="4">
    <source>
        <dbReference type="ARBA" id="ARBA00005056"/>
    </source>
</evidence>
<dbReference type="InterPro" id="IPR001341">
    <property type="entry name" value="Asp_kinase"/>
</dbReference>
<dbReference type="GO" id="GO:0009089">
    <property type="term" value="P:lysine biosynthetic process via diaminopimelate"/>
    <property type="evidence" value="ECO:0007669"/>
    <property type="project" value="UniProtKB-UniPathway"/>
</dbReference>
<keyword evidence="21" id="KW-0457">Lysine biosynthesis</keyword>
<evidence type="ECO:0000256" key="1">
    <source>
        <dbReference type="ARBA" id="ARBA00001920"/>
    </source>
</evidence>
<dbReference type="CDD" id="cd04921">
    <property type="entry name" value="ACT_AKi-HSDH-ThrA-like_1"/>
    <property type="match status" value="1"/>
</dbReference>
<dbReference type="GO" id="GO:0005524">
    <property type="term" value="F:ATP binding"/>
    <property type="evidence" value="ECO:0007669"/>
    <property type="project" value="UniProtKB-KW"/>
</dbReference>
<dbReference type="GO" id="GO:0050661">
    <property type="term" value="F:NADP binding"/>
    <property type="evidence" value="ECO:0007669"/>
    <property type="project" value="InterPro"/>
</dbReference>
<dbReference type="UniPathway" id="UPA00051">
    <property type="reaction ID" value="UER00462"/>
</dbReference>
<evidence type="ECO:0000256" key="6">
    <source>
        <dbReference type="ARBA" id="ARBA00005139"/>
    </source>
</evidence>
<dbReference type="EMBL" id="PHFL01000045">
    <property type="protein sequence ID" value="RFM24170.1"/>
    <property type="molecule type" value="Genomic_DNA"/>
</dbReference>
<dbReference type="InterPro" id="IPR036291">
    <property type="entry name" value="NAD(P)-bd_dom_sf"/>
</dbReference>
<dbReference type="InterPro" id="IPR054352">
    <property type="entry name" value="ACT_Aspartokinase"/>
</dbReference>
<keyword evidence="17" id="KW-0521">NADP</keyword>
<keyword evidence="23" id="KW-0511">Multifunctional enzyme</keyword>
<dbReference type="InterPro" id="IPR049638">
    <property type="entry name" value="AK-HD"/>
</dbReference>
<evidence type="ECO:0000256" key="22">
    <source>
        <dbReference type="ARBA" id="ARBA00023167"/>
    </source>
</evidence>
<dbReference type="InterPro" id="IPR011147">
    <property type="entry name" value="Bifunc_Aspkin/hSer_DH"/>
</dbReference>
<dbReference type="InterPro" id="IPR001342">
    <property type="entry name" value="HDH_cat"/>
</dbReference>
<evidence type="ECO:0000256" key="11">
    <source>
        <dbReference type="ARBA" id="ARBA00022679"/>
    </source>
</evidence>
<comment type="cofactor">
    <cofactor evidence="1">
        <name>a metal cation</name>
        <dbReference type="ChEBI" id="CHEBI:25213"/>
    </cofactor>
</comment>
<proteinExistence type="inferred from homology"/>
<dbReference type="CDD" id="cd04243">
    <property type="entry name" value="AAK_AK-HSDH-like"/>
    <property type="match status" value="1"/>
</dbReference>
<evidence type="ECO:0000256" key="12">
    <source>
        <dbReference type="ARBA" id="ARBA00022697"/>
    </source>
</evidence>
<evidence type="ECO:0000256" key="7">
    <source>
        <dbReference type="ARBA" id="ARBA00007952"/>
    </source>
</evidence>
<keyword evidence="15 29" id="KW-0418">Kinase</keyword>
<comment type="function">
    <text evidence="24">Bifunctional aspartate kinase and homoserine dehydrogenase that catalyzes the first and the third steps toward the synthesis of lysine, methionine and threonine from aspartate.</text>
</comment>
<keyword evidence="18 29" id="KW-0560">Oxidoreductase</keyword>
<dbReference type="NCBIfam" id="NF006959">
    <property type="entry name" value="PRK09436.1"/>
    <property type="match status" value="1"/>
</dbReference>
<evidence type="ECO:0000256" key="10">
    <source>
        <dbReference type="ARBA" id="ARBA00022605"/>
    </source>
</evidence>
<evidence type="ECO:0000256" key="21">
    <source>
        <dbReference type="ARBA" id="ARBA00023154"/>
    </source>
</evidence>
<dbReference type="SUPFAM" id="SSF55347">
    <property type="entry name" value="Glyceraldehyde-3-phosphate dehydrogenase-like, C-terminal domain"/>
    <property type="match status" value="1"/>
</dbReference>
<dbReference type="Gene3D" id="3.30.360.10">
    <property type="entry name" value="Dihydrodipicolinate Reductase, domain 2"/>
    <property type="match status" value="1"/>
</dbReference>
<dbReference type="SUPFAM" id="SSF55021">
    <property type="entry name" value="ACT-like"/>
    <property type="match status" value="2"/>
</dbReference>
<comment type="caution">
    <text evidence="29">The sequence shown here is derived from an EMBL/GenBank/DDBJ whole genome shotgun (WGS) entry which is preliminary data.</text>
</comment>
<comment type="catalytic activity">
    <reaction evidence="25">
        <text>L-aspartate + ATP = 4-phospho-L-aspartate + ADP</text>
        <dbReference type="Rhea" id="RHEA:23776"/>
        <dbReference type="ChEBI" id="CHEBI:29991"/>
        <dbReference type="ChEBI" id="CHEBI:30616"/>
        <dbReference type="ChEBI" id="CHEBI:57535"/>
        <dbReference type="ChEBI" id="CHEBI:456216"/>
        <dbReference type="EC" id="2.7.2.4"/>
    </reaction>
    <physiologicalReaction direction="left-to-right" evidence="25">
        <dbReference type="Rhea" id="RHEA:23777"/>
    </physiologicalReaction>
</comment>
<evidence type="ECO:0000259" key="28">
    <source>
        <dbReference type="PROSITE" id="PS51671"/>
    </source>
</evidence>
<feature type="domain" description="ACT" evidence="28">
    <location>
        <begin position="399"/>
        <end position="476"/>
    </location>
</feature>
<dbReference type="PANTHER" id="PTHR43070">
    <property type="match status" value="1"/>
</dbReference>
<keyword evidence="13" id="KW-0479">Metal-binding</keyword>
<keyword evidence="12" id="KW-0791">Threonine biosynthesis</keyword>
<evidence type="ECO:0000256" key="14">
    <source>
        <dbReference type="ARBA" id="ARBA00022741"/>
    </source>
</evidence>
<dbReference type="InterPro" id="IPR036393">
    <property type="entry name" value="AceGlu_kinase-like_sf"/>
</dbReference>
<evidence type="ECO:0000256" key="9">
    <source>
        <dbReference type="ARBA" id="ARBA00011881"/>
    </source>
</evidence>
<dbReference type="PIRSF" id="PIRSF000727">
    <property type="entry name" value="ThrA"/>
    <property type="match status" value="1"/>
</dbReference>
<dbReference type="FunFam" id="3.30.2130.10:FF:000001">
    <property type="entry name" value="Bifunctional aspartokinase/homoserine dehydrogenase"/>
    <property type="match status" value="1"/>
</dbReference>
<keyword evidence="11 29" id="KW-0808">Transferase</keyword>
<dbReference type="GO" id="GO:0009086">
    <property type="term" value="P:methionine biosynthetic process"/>
    <property type="evidence" value="ECO:0007669"/>
    <property type="project" value="UniProtKB-KW"/>
</dbReference>
<evidence type="ECO:0000256" key="15">
    <source>
        <dbReference type="ARBA" id="ARBA00022777"/>
    </source>
</evidence>
<comment type="catalytic activity">
    <reaction evidence="26">
        <text>L-homoserine + NADP(+) = L-aspartate 4-semialdehyde + NADPH + H(+)</text>
        <dbReference type="Rhea" id="RHEA:15761"/>
        <dbReference type="ChEBI" id="CHEBI:15378"/>
        <dbReference type="ChEBI" id="CHEBI:57476"/>
        <dbReference type="ChEBI" id="CHEBI:57783"/>
        <dbReference type="ChEBI" id="CHEBI:58349"/>
        <dbReference type="ChEBI" id="CHEBI:537519"/>
        <dbReference type="EC" id="1.1.1.3"/>
    </reaction>
    <physiologicalReaction direction="right-to-left" evidence="26">
        <dbReference type="Rhea" id="RHEA:15763"/>
    </physiologicalReaction>
</comment>
<evidence type="ECO:0000256" key="20">
    <source>
        <dbReference type="ARBA" id="ARBA00023053"/>
    </source>
</evidence>
<organism evidence="29 30">
    <name type="scientific">Candidatus Thermochlorobacter aerophilus</name>
    <dbReference type="NCBI Taxonomy" id="1868324"/>
    <lineage>
        <taxon>Bacteria</taxon>
        <taxon>Pseudomonadati</taxon>
        <taxon>Chlorobiota</taxon>
        <taxon>Chlorobiia</taxon>
        <taxon>Chlorobiales</taxon>
        <taxon>Candidatus Thermochlorobacteriaceae</taxon>
        <taxon>Candidatus Thermochlorobacter</taxon>
    </lineage>
</organism>
<keyword evidence="20" id="KW-0915">Sodium</keyword>
<name>A0A395M064_9BACT</name>
<comment type="pathway">
    <text evidence="5">Amino-acid biosynthesis; L-methionine biosynthesis via de novo pathway; L-homoserine from L-aspartate: step 3/3.</text>
</comment>
<evidence type="ECO:0000256" key="13">
    <source>
        <dbReference type="ARBA" id="ARBA00022723"/>
    </source>
</evidence>
<evidence type="ECO:0000256" key="24">
    <source>
        <dbReference type="ARBA" id="ARBA00044938"/>
    </source>
</evidence>
<dbReference type="Pfam" id="PF00696">
    <property type="entry name" value="AA_kinase"/>
    <property type="match status" value="1"/>
</dbReference>
<comment type="pathway">
    <text evidence="6">Amino-acid biosynthesis; L-threonine biosynthesis; L-threonine from L-aspartate: step 1/5.</text>
</comment>
<comment type="pathway">
    <text evidence="3">Amino-acid biosynthesis; L-methionine biosynthesis via de novo pathway; L-homoserine from L-aspartate: step 1/3.</text>
</comment>
<dbReference type="SUPFAM" id="SSF51735">
    <property type="entry name" value="NAD(P)-binding Rossmann-fold domains"/>
    <property type="match status" value="1"/>
</dbReference>
<dbReference type="FunFam" id="3.40.50.720:FF:000083">
    <property type="entry name" value="Bifunctional aspartokinase/homoserine dehydrogenase"/>
    <property type="match status" value="1"/>
</dbReference>
<evidence type="ECO:0000256" key="3">
    <source>
        <dbReference type="ARBA" id="ARBA00004986"/>
    </source>
</evidence>
<keyword evidence="16" id="KW-0067">ATP-binding</keyword>
<dbReference type="Gene3D" id="3.30.2130.10">
    <property type="entry name" value="VC0802-like"/>
    <property type="match status" value="1"/>
</dbReference>
<dbReference type="GO" id="GO:0009088">
    <property type="term" value="P:threonine biosynthetic process"/>
    <property type="evidence" value="ECO:0007669"/>
    <property type="project" value="UniProtKB-UniPathway"/>
</dbReference>
<dbReference type="Pfam" id="PF03447">
    <property type="entry name" value="NAD_binding_3"/>
    <property type="match status" value="1"/>
</dbReference>
<sequence length="817" mass="90465">MKVLKFGGSSVGSPENIERVTQLVLNARRQDKIAVVISAFSGVTDALLEMTQTAAQGDERYRPLLEELEARHLGTVKALIDVHRQSGILAGVKKMLNELEDILHGVFLIKEYTLRTLDFILSFGERLSAYIVTEAFREQGIDAEYLDARLLVKTDENFGAARVDMETTYQNIRSYFGLRPALQVITGFIGSTHQGQTTTLGRGGSDYTAALFAAALKATEIQIWTDVNGFMTADPRKVPDAFPIPKMTYNEALEMSNSGAKVLYAPTIQPAMAENIPIRVLNTFNPEFEGTLISNELPERQFPVCGISSLDDVALIRVEGTGLVRAMGSARRLFGALADAKVNVIFISQASSEHSICVAVSPKDAKAAKQAIQKEFALEISTGKLNEVQVETNLSIVAAVGENMRRRTGIAGWFFQTLGKNGINVVAIAQGSSELNISVVIDKRDESKALNALHEAFFLSEKKTLNVFLVGTGLIGGTFLRQLREHRETLLKEKSLDIRVVALARRSQMYFQERGIDLAHWQAQLKECGEPTNLKKFVAKMKELNLPNSIFIDCTASDEVIEHYAEILSSSISIVTPNKRANSGKYEVYRNLKLLAIKNDVKFLYETNVGAGLPVINTLQDLLNSGDKILKIEAVLSGSLSYIFNSFVGSRTFSEVVREAKEKGYTEPDPREDLSGMDVARKILILAREVGLPLELHHVEVENFLPQACLDAPSVEDFFKELEKANPIFEEKKRHAEQHKRKLRFIACLENARASVRLQEVGEEHPFYTLSGSDNIISYTTERYYDRPLVIKGPGAGAEVTAAGVFANVVWISNYLS</sequence>
<comment type="catalytic activity">
    <reaction evidence="27">
        <text>L-homoserine + NAD(+) = L-aspartate 4-semialdehyde + NADH + H(+)</text>
        <dbReference type="Rhea" id="RHEA:15757"/>
        <dbReference type="ChEBI" id="CHEBI:15378"/>
        <dbReference type="ChEBI" id="CHEBI:57476"/>
        <dbReference type="ChEBI" id="CHEBI:57540"/>
        <dbReference type="ChEBI" id="CHEBI:57945"/>
        <dbReference type="ChEBI" id="CHEBI:537519"/>
        <dbReference type="EC" id="1.1.1.3"/>
    </reaction>
    <physiologicalReaction direction="right-to-left" evidence="27">
        <dbReference type="Rhea" id="RHEA:15759"/>
    </physiologicalReaction>
</comment>
<evidence type="ECO:0000256" key="17">
    <source>
        <dbReference type="ARBA" id="ARBA00022857"/>
    </source>
</evidence>
<dbReference type="UniPathway" id="UPA00050">
    <property type="reaction ID" value="UER00063"/>
</dbReference>
<dbReference type="GO" id="GO:0004412">
    <property type="term" value="F:homoserine dehydrogenase activity"/>
    <property type="evidence" value="ECO:0007669"/>
    <property type="project" value="UniProtKB-EC"/>
</dbReference>
<dbReference type="UniPathway" id="UPA00034">
    <property type="reaction ID" value="UER00015"/>
</dbReference>
<dbReference type="InterPro" id="IPR018042">
    <property type="entry name" value="Aspartate_kinase_CS"/>
</dbReference>
<dbReference type="Pfam" id="PF22468">
    <property type="entry name" value="ACT_9"/>
    <property type="match status" value="2"/>
</dbReference>
<evidence type="ECO:0000313" key="29">
    <source>
        <dbReference type="EMBL" id="RFM24170.1"/>
    </source>
</evidence>
<dbReference type="Gene3D" id="3.40.50.720">
    <property type="entry name" value="NAD(P)-binding Rossmann-like Domain"/>
    <property type="match status" value="1"/>
</dbReference>
<dbReference type="InterPro" id="IPR005106">
    <property type="entry name" value="Asp/hSer_DH_NAD-bd"/>
</dbReference>
<keyword evidence="10" id="KW-0028">Amino-acid biosynthesis</keyword>
<dbReference type="NCBIfam" id="TIGR00657">
    <property type="entry name" value="asp_kinases"/>
    <property type="match status" value="1"/>
</dbReference>
<protein>
    <submittedName>
        <fullName evidence="29">Bifunctional aspartate kinase/homoserine dehydrogenase I</fullName>
        <ecNumber evidence="29">1.1.1.3</ecNumber>
        <ecNumber evidence="29">2.7.2.4</ecNumber>
    </submittedName>
</protein>
<dbReference type="GO" id="GO:0004072">
    <property type="term" value="F:aspartate kinase activity"/>
    <property type="evidence" value="ECO:0007669"/>
    <property type="project" value="UniProtKB-EC"/>
</dbReference>
<reference evidence="29 30" key="1">
    <citation type="journal article" date="2011" name="ISME J.">
        <title>Community ecology of hot spring cyanobacterial mats: predominant populations and their functional potential.</title>
        <authorList>
            <person name="Klatt C.G."/>
            <person name="Wood J.M."/>
            <person name="Rusch D.B."/>
            <person name="Bateson M.M."/>
            <person name="Hamamura N."/>
            <person name="Heidelberg J.F."/>
            <person name="Grossman A.R."/>
            <person name="Bhaya D."/>
            <person name="Cohan F.M."/>
            <person name="Kuhl M."/>
            <person name="Bryant D.A."/>
            <person name="Ward D.M."/>
        </authorList>
    </citation>
    <scope>NUCLEOTIDE SEQUENCE [LARGE SCALE GENOMIC DNA]</scope>
    <source>
        <strain evidence="29">OS</strain>
    </source>
</reference>
<evidence type="ECO:0000256" key="16">
    <source>
        <dbReference type="ARBA" id="ARBA00022840"/>
    </source>
</evidence>
<comment type="subunit">
    <text evidence="9">Homotetramer.</text>
</comment>
<evidence type="ECO:0000256" key="26">
    <source>
        <dbReference type="ARBA" id="ARBA00048841"/>
    </source>
</evidence>
<evidence type="ECO:0000256" key="2">
    <source>
        <dbReference type="ARBA" id="ARBA00004766"/>
    </source>
</evidence>
<dbReference type="Gene3D" id="3.40.1160.10">
    <property type="entry name" value="Acetylglutamate kinase-like"/>
    <property type="match status" value="1"/>
</dbReference>
<dbReference type="CDD" id="cd04922">
    <property type="entry name" value="ACT_AKi-HSDH-ThrA_2"/>
    <property type="match status" value="1"/>
</dbReference>
<keyword evidence="22" id="KW-0486">Methionine biosynthesis</keyword>
<dbReference type="InterPro" id="IPR001048">
    <property type="entry name" value="Asp/Glu/Uridylate_kinase"/>
</dbReference>
<keyword evidence="14" id="KW-0547">Nucleotide-binding</keyword>
<dbReference type="EC" id="1.1.1.3" evidence="29"/>
<comment type="pathway">
    <text evidence="4">Amino-acid biosynthesis; L-threonine biosynthesis; L-threonine from L-aspartate: step 3/5.</text>
</comment>
<accession>A0A395M064</accession>
<evidence type="ECO:0000256" key="8">
    <source>
        <dbReference type="ARBA" id="ARBA00010046"/>
    </source>
</evidence>
<dbReference type="InterPro" id="IPR002912">
    <property type="entry name" value="ACT_dom"/>
</dbReference>
<evidence type="ECO:0000313" key="30">
    <source>
        <dbReference type="Proteomes" id="UP000266389"/>
    </source>
</evidence>